<dbReference type="Proteomes" id="UP000789920">
    <property type="component" value="Unassembled WGS sequence"/>
</dbReference>
<sequence>MKPINFASFLFTALFILVPSSIIAVLPGTWPPINAPPPANANFTRLVNTTKLRNAPVKRNITAACPTTDTYCDWSCTTCTRNDTDIIRCPKQLEWALTLDDGPSQFTTAVLDYLDTQNVKVTFFVIGSNVYTYPEILLRAFKAGHQIGIHTWSHNALTTQSSEVVIAELMYTSAAIKAATNYTPKYMRPPFGDYDDRIRDICTQLGLKPTIWDLDTNDWLSADDPTFNLNWIPANFTQWVNDPNLKSTGHISLEHDLYNQTSAQIPLVVPILKKANYTMKPVYQCLNDPSPYVESLVVPVTTTTSTPSAATPTNNPNSNPKSPPTRNSEAPTPTQTKSGATKILNNDLLSLSFVVVVLF</sequence>
<comment type="caution">
    <text evidence="1">The sequence shown here is derived from an EMBL/GenBank/DDBJ whole genome shotgun (WGS) entry which is preliminary data.</text>
</comment>
<name>A0ACA9LZ48_9GLOM</name>
<keyword evidence="2" id="KW-1185">Reference proteome</keyword>
<accession>A0ACA9LZ48</accession>
<feature type="non-terminal residue" evidence="1">
    <location>
        <position position="359"/>
    </location>
</feature>
<organism evidence="1 2">
    <name type="scientific">Racocetra persica</name>
    <dbReference type="NCBI Taxonomy" id="160502"/>
    <lineage>
        <taxon>Eukaryota</taxon>
        <taxon>Fungi</taxon>
        <taxon>Fungi incertae sedis</taxon>
        <taxon>Mucoromycota</taxon>
        <taxon>Glomeromycotina</taxon>
        <taxon>Glomeromycetes</taxon>
        <taxon>Diversisporales</taxon>
        <taxon>Gigasporaceae</taxon>
        <taxon>Racocetra</taxon>
    </lineage>
</organism>
<proteinExistence type="predicted"/>
<gene>
    <name evidence="1" type="ORF">RPERSI_LOCUS4338</name>
</gene>
<reference evidence="1" key="1">
    <citation type="submission" date="2021-06" db="EMBL/GenBank/DDBJ databases">
        <authorList>
            <person name="Kallberg Y."/>
            <person name="Tangrot J."/>
            <person name="Rosling A."/>
        </authorList>
    </citation>
    <scope>NUCLEOTIDE SEQUENCE</scope>
    <source>
        <strain evidence="1">MA461A</strain>
    </source>
</reference>
<dbReference type="EMBL" id="CAJVQC010005920">
    <property type="protein sequence ID" value="CAG8560429.1"/>
    <property type="molecule type" value="Genomic_DNA"/>
</dbReference>
<evidence type="ECO:0000313" key="2">
    <source>
        <dbReference type="Proteomes" id="UP000789920"/>
    </source>
</evidence>
<protein>
    <submittedName>
        <fullName evidence="1">13902_t:CDS:1</fullName>
    </submittedName>
</protein>
<evidence type="ECO:0000313" key="1">
    <source>
        <dbReference type="EMBL" id="CAG8560429.1"/>
    </source>
</evidence>